<dbReference type="OrthoDB" id="6251307at2759"/>
<dbReference type="Pfam" id="PF00337">
    <property type="entry name" value="Gal-bind_lectin"/>
    <property type="match status" value="2"/>
</dbReference>
<dbReference type="Gene3D" id="2.60.120.200">
    <property type="match status" value="2"/>
</dbReference>
<keyword evidence="2" id="KW-0677">Repeat</keyword>
<dbReference type="PROSITE" id="PS51304">
    <property type="entry name" value="GALECTIN"/>
    <property type="match status" value="2"/>
</dbReference>
<evidence type="ECO:0000259" key="4">
    <source>
        <dbReference type="PROSITE" id="PS51304"/>
    </source>
</evidence>
<feature type="domain" description="Galectin" evidence="4">
    <location>
        <begin position="16"/>
        <end position="148"/>
    </location>
</feature>
<keyword evidence="6" id="KW-1185">Reference proteome</keyword>
<dbReference type="GO" id="GO:0032689">
    <property type="term" value="P:negative regulation of type II interferon production"/>
    <property type="evidence" value="ECO:0007669"/>
    <property type="project" value="TreeGrafter"/>
</dbReference>
<dbReference type="GO" id="GO:0016936">
    <property type="term" value="F:galactoside binding"/>
    <property type="evidence" value="ECO:0007669"/>
    <property type="project" value="TreeGrafter"/>
</dbReference>
<dbReference type="FunFam" id="2.60.120.200:FF:000124">
    <property type="entry name" value="Galectin-4"/>
    <property type="match status" value="2"/>
</dbReference>
<dbReference type="GO" id="GO:2000562">
    <property type="term" value="P:negative regulation of CD4-positive, alpha-beta T cell proliferation"/>
    <property type="evidence" value="ECO:0007669"/>
    <property type="project" value="TreeGrafter"/>
</dbReference>
<feature type="domain" description="Galectin" evidence="4">
    <location>
        <begin position="220"/>
        <end position="345"/>
    </location>
</feature>
<dbReference type="GO" id="GO:0005634">
    <property type="term" value="C:nucleus"/>
    <property type="evidence" value="ECO:0007669"/>
    <property type="project" value="TreeGrafter"/>
</dbReference>
<dbReference type="InterPro" id="IPR044156">
    <property type="entry name" value="Galectin-like"/>
</dbReference>
<dbReference type="SMART" id="SM00908">
    <property type="entry name" value="Gal-bind_lectin"/>
    <property type="match status" value="2"/>
</dbReference>
<reference evidence="5 6" key="1">
    <citation type="submission" date="2019-02" db="EMBL/GenBank/DDBJ databases">
        <title>Opniocepnalus argus genome.</title>
        <authorList>
            <person name="Zhou C."/>
            <person name="Xiao S."/>
        </authorList>
    </citation>
    <scope>NUCLEOTIDE SEQUENCE [LARGE SCALE GENOMIC DNA]</scope>
    <source>
        <strain evidence="5">OARG1902GOOAL</strain>
        <tissue evidence="5">Muscle</tissue>
    </source>
</reference>
<name>A0A6G1PQL4_CHAAH</name>
<evidence type="ECO:0000256" key="1">
    <source>
        <dbReference type="ARBA" id="ARBA00022734"/>
    </source>
</evidence>
<accession>A0A6G1PQL4</accession>
<proteinExistence type="predicted"/>
<keyword evidence="1 3" id="KW-0430">Lectin</keyword>
<protein>
    <recommendedName>
        <fullName evidence="3">Galectin</fullName>
    </recommendedName>
</protein>
<dbReference type="SMART" id="SM00276">
    <property type="entry name" value="GLECT"/>
    <property type="match status" value="2"/>
</dbReference>
<dbReference type="SUPFAM" id="SSF49899">
    <property type="entry name" value="Concanavalin A-like lectins/glucanases"/>
    <property type="match status" value="2"/>
</dbReference>
<dbReference type="InterPro" id="IPR001079">
    <property type="entry name" value="Galectin_CRD"/>
</dbReference>
<dbReference type="PANTHER" id="PTHR11346:SF80">
    <property type="entry name" value="GALECTIN-9C"/>
    <property type="match status" value="1"/>
</dbReference>
<evidence type="ECO:0000313" key="6">
    <source>
        <dbReference type="Proteomes" id="UP000503349"/>
    </source>
</evidence>
<dbReference type="CDD" id="cd00070">
    <property type="entry name" value="GLECT"/>
    <property type="match status" value="2"/>
</dbReference>
<dbReference type="PANTHER" id="PTHR11346">
    <property type="entry name" value="GALECTIN"/>
    <property type="match status" value="1"/>
</dbReference>
<reference evidence="6" key="2">
    <citation type="submission" date="2019-02" db="EMBL/GenBank/DDBJ databases">
        <title>Opniocepnalus argus Var Kimnra genome.</title>
        <authorList>
            <person name="Zhou C."/>
            <person name="Xiao S."/>
        </authorList>
    </citation>
    <scope>NUCLEOTIDE SEQUENCE [LARGE SCALE GENOMIC DNA]</scope>
</reference>
<dbReference type="EMBL" id="CM015719">
    <property type="protein sequence ID" value="KAF3692519.1"/>
    <property type="molecule type" value="Genomic_DNA"/>
</dbReference>
<dbReference type="InterPro" id="IPR013320">
    <property type="entry name" value="ConA-like_dom_sf"/>
</dbReference>
<evidence type="ECO:0000256" key="3">
    <source>
        <dbReference type="RuleBase" id="RU102079"/>
    </source>
</evidence>
<dbReference type="GO" id="GO:0005829">
    <property type="term" value="C:cytosol"/>
    <property type="evidence" value="ECO:0007669"/>
    <property type="project" value="TreeGrafter"/>
</dbReference>
<dbReference type="GO" id="GO:0010628">
    <property type="term" value="P:positive regulation of gene expression"/>
    <property type="evidence" value="ECO:0007669"/>
    <property type="project" value="TreeGrafter"/>
</dbReference>
<sequence>MAYNSPPPFYNPRIPFTGSILGGLQDRMSISIGGRVLPGADRFHINLQCGSRTNADVALHINPRYDSHPGYVVTNTLQHGSWGMEERKQNSPFIAGSTFNLLITVSHNSYQLNINGCHFMEYKHRIPFQQVDTISVGGKVEISSITFQNSMFSEQPAFPAQPAFPSHVAYPTQATFPTPGFPSQPGFPMQPGFPSQPGFPMQPGFHAQPGFPPAMPAVPYKSIISGGLLPGRTITIQGTVHPNATRFHVNLAYQGGIALHYNPRFNENTVVRNTKLHEQWGTEERDGGMPFFQGQPFSLTISCENQFFRFVTNGMQTQTYKHRTPPQHISILEIDGDISLTSVVV</sequence>
<evidence type="ECO:0000256" key="2">
    <source>
        <dbReference type="ARBA" id="ARBA00022737"/>
    </source>
</evidence>
<dbReference type="Proteomes" id="UP000503349">
    <property type="component" value="Chromosome 8"/>
</dbReference>
<gene>
    <name evidence="5" type="ORF">EXN66_Car008195</name>
</gene>
<evidence type="ECO:0000313" key="5">
    <source>
        <dbReference type="EMBL" id="KAF3692519.1"/>
    </source>
</evidence>
<dbReference type="AlphaFoldDB" id="A0A6G1PQL4"/>
<dbReference type="GO" id="GO:0030246">
    <property type="term" value="F:carbohydrate binding"/>
    <property type="evidence" value="ECO:0007669"/>
    <property type="project" value="UniProtKB-UniRule"/>
</dbReference>
<organism evidence="5 6">
    <name type="scientific">Channa argus</name>
    <name type="common">Northern snakehead</name>
    <name type="synonym">Ophicephalus argus</name>
    <dbReference type="NCBI Taxonomy" id="215402"/>
    <lineage>
        <taxon>Eukaryota</taxon>
        <taxon>Metazoa</taxon>
        <taxon>Chordata</taxon>
        <taxon>Craniata</taxon>
        <taxon>Vertebrata</taxon>
        <taxon>Euteleostomi</taxon>
        <taxon>Actinopterygii</taxon>
        <taxon>Neopterygii</taxon>
        <taxon>Teleostei</taxon>
        <taxon>Neoteleostei</taxon>
        <taxon>Acanthomorphata</taxon>
        <taxon>Anabantaria</taxon>
        <taxon>Anabantiformes</taxon>
        <taxon>Channoidei</taxon>
        <taxon>Channidae</taxon>
        <taxon>Channa</taxon>
    </lineage>
</organism>